<dbReference type="RefSeq" id="WP_119772749.1">
    <property type="nucleotide sequence ID" value="NZ_QYUO01000003.1"/>
</dbReference>
<dbReference type="PANTHER" id="PTHR42928:SF5">
    <property type="entry name" value="BLR1237 PROTEIN"/>
    <property type="match status" value="1"/>
</dbReference>
<reference evidence="4" key="1">
    <citation type="submission" date="2018-09" db="EMBL/GenBank/DDBJ databases">
        <authorList>
            <person name="Zhu H."/>
        </authorList>
    </citation>
    <scope>NUCLEOTIDE SEQUENCE [LARGE SCALE GENOMIC DNA]</scope>
    <source>
        <strain evidence="4">K1R23-30</strain>
    </source>
</reference>
<protein>
    <submittedName>
        <fullName evidence="3">Tripartite tricarboxylate transporter substrate binding protein</fullName>
    </submittedName>
</protein>
<accession>A0A3A3FK47</accession>
<feature type="chain" id="PRO_5017335323" evidence="2">
    <location>
        <begin position="34"/>
        <end position="333"/>
    </location>
</feature>
<proteinExistence type="inferred from homology"/>
<dbReference type="AlphaFoldDB" id="A0A3A3FK47"/>
<evidence type="ECO:0000256" key="2">
    <source>
        <dbReference type="SAM" id="SignalP"/>
    </source>
</evidence>
<dbReference type="PIRSF" id="PIRSF017082">
    <property type="entry name" value="YflP"/>
    <property type="match status" value="1"/>
</dbReference>
<gene>
    <name evidence="3" type="ORF">D3871_24770</name>
</gene>
<dbReference type="InterPro" id="IPR005064">
    <property type="entry name" value="BUG"/>
</dbReference>
<dbReference type="CDD" id="cd13578">
    <property type="entry name" value="PBP2_Bug27"/>
    <property type="match status" value="1"/>
</dbReference>
<dbReference type="EMBL" id="QYUO01000003">
    <property type="protein sequence ID" value="RJF92758.1"/>
    <property type="molecule type" value="Genomic_DNA"/>
</dbReference>
<evidence type="ECO:0000313" key="4">
    <source>
        <dbReference type="Proteomes" id="UP000265955"/>
    </source>
</evidence>
<dbReference type="InterPro" id="IPR042100">
    <property type="entry name" value="Bug_dom1"/>
</dbReference>
<feature type="signal peptide" evidence="2">
    <location>
        <begin position="1"/>
        <end position="33"/>
    </location>
</feature>
<evidence type="ECO:0000313" key="3">
    <source>
        <dbReference type="EMBL" id="RJF92758.1"/>
    </source>
</evidence>
<dbReference type="Proteomes" id="UP000265955">
    <property type="component" value="Unassembled WGS sequence"/>
</dbReference>
<comment type="similarity">
    <text evidence="1">Belongs to the UPF0065 (bug) family.</text>
</comment>
<evidence type="ECO:0000256" key="1">
    <source>
        <dbReference type="ARBA" id="ARBA00006987"/>
    </source>
</evidence>
<name>A0A3A3FK47_9BURK</name>
<dbReference type="Pfam" id="PF03401">
    <property type="entry name" value="TctC"/>
    <property type="match status" value="1"/>
</dbReference>
<sequence length="333" mass="35227">MGLVLHPFRSRFAQACIAATIGLATLVAPLVQAQTAYPSKPITLIVPFPPGGPTDLVARVLAQKMGEQMGQQIIVDNRGGANGNIGSALVAKAQPDGYTVLYNTSSIVLSPSLYKSLTYDVQRDLAPVGLSATVPLGLVVHPSLPVNNAKEFIAYAKTNPGKLSYGSAGSGNITHLGAYQLLQANGIDAMHVPYKGSAPADADLVSGQIQFMTDTVNSVASFVRDKRMRLLAVTTPKRIELFPDVPTLAEAGFPGLEVSAWQGLMVPAKTPEPVIKRLNEEMSKALQNPDVQKKLAAQGAIPLGSTPAEYGAYVKSELARWSKIVKQTGVTLD</sequence>
<dbReference type="OrthoDB" id="9125369at2"/>
<comment type="caution">
    <text evidence="3">The sequence shown here is derived from an EMBL/GenBank/DDBJ whole genome shotgun (WGS) entry which is preliminary data.</text>
</comment>
<dbReference type="Gene3D" id="3.40.190.10">
    <property type="entry name" value="Periplasmic binding protein-like II"/>
    <property type="match status" value="1"/>
</dbReference>
<keyword evidence="2" id="KW-0732">Signal</keyword>
<keyword evidence="4" id="KW-1185">Reference proteome</keyword>
<dbReference type="PANTHER" id="PTHR42928">
    <property type="entry name" value="TRICARBOXYLATE-BINDING PROTEIN"/>
    <property type="match status" value="1"/>
</dbReference>
<organism evidence="3 4">
    <name type="scientific">Noviherbaspirillum saxi</name>
    <dbReference type="NCBI Taxonomy" id="2320863"/>
    <lineage>
        <taxon>Bacteria</taxon>
        <taxon>Pseudomonadati</taxon>
        <taxon>Pseudomonadota</taxon>
        <taxon>Betaproteobacteria</taxon>
        <taxon>Burkholderiales</taxon>
        <taxon>Oxalobacteraceae</taxon>
        <taxon>Noviherbaspirillum</taxon>
    </lineage>
</organism>
<dbReference type="SUPFAM" id="SSF53850">
    <property type="entry name" value="Periplasmic binding protein-like II"/>
    <property type="match status" value="1"/>
</dbReference>
<dbReference type="Gene3D" id="3.40.190.150">
    <property type="entry name" value="Bordetella uptake gene, domain 1"/>
    <property type="match status" value="1"/>
</dbReference>